<dbReference type="Pfam" id="PF00072">
    <property type="entry name" value="Response_reg"/>
    <property type="match status" value="1"/>
</dbReference>
<keyword evidence="2" id="KW-0175">Coiled coil</keyword>
<dbReference type="Proteomes" id="UP000179243">
    <property type="component" value="Unassembled WGS sequence"/>
</dbReference>
<dbReference type="GO" id="GO:0000160">
    <property type="term" value="P:phosphorelay signal transduction system"/>
    <property type="evidence" value="ECO:0007669"/>
    <property type="project" value="InterPro"/>
</dbReference>
<dbReference type="SMART" id="SM00448">
    <property type="entry name" value="REC"/>
    <property type="match status" value="1"/>
</dbReference>
<protein>
    <recommendedName>
        <fullName evidence="7">Two-component system response regulator</fullName>
    </recommendedName>
</protein>
<dbReference type="PROSITE" id="PS50110">
    <property type="entry name" value="RESPONSE_REGULATORY"/>
    <property type="match status" value="1"/>
</dbReference>
<dbReference type="PROSITE" id="PS51832">
    <property type="entry name" value="HD_GYP"/>
    <property type="match status" value="1"/>
</dbReference>
<dbReference type="InterPro" id="IPR037522">
    <property type="entry name" value="HD_GYP_dom"/>
</dbReference>
<reference evidence="5 6" key="1">
    <citation type="journal article" date="2016" name="Nat. Commun.">
        <title>Thousands of microbial genomes shed light on interconnected biogeochemical processes in an aquifer system.</title>
        <authorList>
            <person name="Anantharaman K."/>
            <person name="Brown C.T."/>
            <person name="Hug L.A."/>
            <person name="Sharon I."/>
            <person name="Castelle C.J."/>
            <person name="Probst A.J."/>
            <person name="Thomas B.C."/>
            <person name="Singh A."/>
            <person name="Wilkins M.J."/>
            <person name="Karaoz U."/>
            <person name="Brodie E.L."/>
            <person name="Williams K.H."/>
            <person name="Hubbard S.S."/>
            <person name="Banfield J.F."/>
        </authorList>
    </citation>
    <scope>NUCLEOTIDE SEQUENCE [LARGE SCALE GENOMIC DNA]</scope>
</reference>
<accession>A0A1F7F356</accession>
<organism evidence="5 6">
    <name type="scientific">Candidatus Raymondbacteria bacterium RIFOXYD12_FULL_49_13</name>
    <dbReference type="NCBI Taxonomy" id="1817890"/>
    <lineage>
        <taxon>Bacteria</taxon>
        <taxon>Raymondiibacteriota</taxon>
    </lineage>
</organism>
<dbReference type="InterPro" id="IPR003607">
    <property type="entry name" value="HD/PDEase_dom"/>
</dbReference>
<evidence type="ECO:0008006" key="7">
    <source>
        <dbReference type="Google" id="ProtNLM"/>
    </source>
</evidence>
<feature type="domain" description="Response regulatory" evidence="3">
    <location>
        <begin position="13"/>
        <end position="127"/>
    </location>
</feature>
<dbReference type="PANTHER" id="PTHR45228:SF8">
    <property type="entry name" value="TWO-COMPONENT RESPONSE REGULATOR-RELATED"/>
    <property type="match status" value="1"/>
</dbReference>
<dbReference type="Gene3D" id="3.40.50.2300">
    <property type="match status" value="1"/>
</dbReference>
<dbReference type="EMBL" id="MFYX01000134">
    <property type="protein sequence ID" value="OGK01071.1"/>
    <property type="molecule type" value="Genomic_DNA"/>
</dbReference>
<dbReference type="Gene3D" id="1.10.3210.10">
    <property type="entry name" value="Hypothetical protein af1432"/>
    <property type="match status" value="1"/>
</dbReference>
<dbReference type="InterPro" id="IPR052020">
    <property type="entry name" value="Cyclic_di-GMP/3'3'-cGAMP_PDE"/>
</dbReference>
<dbReference type="SUPFAM" id="SSF109604">
    <property type="entry name" value="HD-domain/PDEase-like"/>
    <property type="match status" value="1"/>
</dbReference>
<evidence type="ECO:0000256" key="2">
    <source>
        <dbReference type="SAM" id="Coils"/>
    </source>
</evidence>
<dbReference type="InterPro" id="IPR001789">
    <property type="entry name" value="Sig_transdc_resp-reg_receiver"/>
</dbReference>
<evidence type="ECO:0000256" key="1">
    <source>
        <dbReference type="PROSITE-ProRule" id="PRU00169"/>
    </source>
</evidence>
<evidence type="ECO:0000313" key="5">
    <source>
        <dbReference type="EMBL" id="OGK01071.1"/>
    </source>
</evidence>
<dbReference type="Pfam" id="PF13487">
    <property type="entry name" value="HD_5"/>
    <property type="match status" value="1"/>
</dbReference>
<feature type="coiled-coil region" evidence="2">
    <location>
        <begin position="140"/>
        <end position="167"/>
    </location>
</feature>
<feature type="modified residue" description="4-aspartylphosphate" evidence="1">
    <location>
        <position position="62"/>
    </location>
</feature>
<evidence type="ECO:0000259" key="3">
    <source>
        <dbReference type="PROSITE" id="PS50110"/>
    </source>
</evidence>
<dbReference type="InterPro" id="IPR011006">
    <property type="entry name" value="CheY-like_superfamily"/>
</dbReference>
<feature type="domain" description="HD-GYP" evidence="4">
    <location>
        <begin position="161"/>
        <end position="362"/>
    </location>
</feature>
<dbReference type="PANTHER" id="PTHR45228">
    <property type="entry name" value="CYCLIC DI-GMP PHOSPHODIESTERASE TM_0186-RELATED"/>
    <property type="match status" value="1"/>
</dbReference>
<dbReference type="AlphaFoldDB" id="A0A1F7F356"/>
<proteinExistence type="predicted"/>
<gene>
    <name evidence="5" type="ORF">A2519_16905</name>
</gene>
<name>A0A1F7F356_UNCRA</name>
<keyword evidence="1" id="KW-0597">Phosphoprotein</keyword>
<sequence length="372" mass="41169">MTNEFVKNGKPAELLVVDDDQQVRDMIVQLMTEDGFTVQAAENVKQGLALFSISPVVAVLSDIKMPDGTGIDLLKRVRSARPEVPVILLTGYAELALAAEAVRAGAFDFILKPFDPGFLSAVVRKAADYHRLLLLEREYKSELERTVKKRTADLDNAMDKLERASREMLDRLLVAAEYRDDETGRHIKRIGMYAATLSATMGMPRELCETIAVSSSMHDIGKIGISDSILLKKGPLLPAEFDTMKSHCTIGAKILSESEVPLITMASEVAIGHHERWDGSGYPRAKKGEDIPPACRIVIICDQYDALRSKRPYKPALAHTKTCQILQEGDGRTKPEHFDPAVLDAFEKVSGTFDLIYNSHATTLGQVYVKHM</sequence>
<evidence type="ECO:0000313" key="6">
    <source>
        <dbReference type="Proteomes" id="UP000179243"/>
    </source>
</evidence>
<comment type="caution">
    <text evidence="5">The sequence shown here is derived from an EMBL/GenBank/DDBJ whole genome shotgun (WGS) entry which is preliminary data.</text>
</comment>
<dbReference type="SMART" id="SM00471">
    <property type="entry name" value="HDc"/>
    <property type="match status" value="1"/>
</dbReference>
<evidence type="ECO:0000259" key="4">
    <source>
        <dbReference type="PROSITE" id="PS51832"/>
    </source>
</evidence>
<dbReference type="CDD" id="cd00077">
    <property type="entry name" value="HDc"/>
    <property type="match status" value="1"/>
</dbReference>
<dbReference type="SUPFAM" id="SSF52172">
    <property type="entry name" value="CheY-like"/>
    <property type="match status" value="1"/>
</dbReference>